<evidence type="ECO:0000313" key="2">
    <source>
        <dbReference type="EMBL" id="EQB09726.1"/>
    </source>
</evidence>
<dbReference type="PATRIC" id="fig|1096930.3.peg.3782"/>
<dbReference type="GO" id="GO:0003677">
    <property type="term" value="F:DNA binding"/>
    <property type="evidence" value="ECO:0007669"/>
    <property type="project" value="InterPro"/>
</dbReference>
<gene>
    <name evidence="2" type="ORF">L284_19190</name>
</gene>
<protein>
    <submittedName>
        <fullName evidence="2">Uncharacterized protein</fullName>
    </submittedName>
</protein>
<comment type="caution">
    <text evidence="2">The sequence shown here is derived from an EMBL/GenBank/DDBJ whole genome shotgun (WGS) entry which is preliminary data.</text>
</comment>
<reference evidence="2 3" key="1">
    <citation type="journal article" date="2013" name="Genome Announc.">
        <title>Genome Sequence of Novosphingobium lindaniclasticum LE124T, Isolated from a Hexachlorocyclohexane Dumpsite.</title>
        <authorList>
            <person name="Saxena A."/>
            <person name="Nayyar N."/>
            <person name="Sangwan N."/>
            <person name="Kumari R."/>
            <person name="Khurana J.P."/>
            <person name="Lal R."/>
        </authorList>
    </citation>
    <scope>NUCLEOTIDE SEQUENCE [LARGE SCALE GENOMIC DNA]</scope>
    <source>
        <strain evidence="2 3">LE124</strain>
    </source>
</reference>
<feature type="compositionally biased region" description="Polar residues" evidence="1">
    <location>
        <begin position="33"/>
        <end position="44"/>
    </location>
</feature>
<dbReference type="eggNOG" id="ENOG5030HKM">
    <property type="taxonomic scope" value="Bacteria"/>
</dbReference>
<sequence>MIAPDVFGRLKAAVISAVKTSGGKEGAAATVEKSPSLTGSWRNPNDTAVPRVDDAFALDQVAVVLGHRPPILSAYAAELGHVVIPVPEERPQDSDINAALIDASAEFGDIATEIREATRDHKVCARDRDRIAVQIDEAMASLARLRLVVNAIAKGE</sequence>
<dbReference type="EMBL" id="ATHL01000127">
    <property type="protein sequence ID" value="EQB09726.1"/>
    <property type="molecule type" value="Genomic_DNA"/>
</dbReference>
<dbReference type="AlphaFoldDB" id="T0H0C5"/>
<keyword evidence="3" id="KW-1185">Reference proteome</keyword>
<dbReference type="Proteomes" id="UP000015527">
    <property type="component" value="Unassembled WGS sequence"/>
</dbReference>
<evidence type="ECO:0000313" key="3">
    <source>
        <dbReference type="Proteomes" id="UP000015527"/>
    </source>
</evidence>
<feature type="region of interest" description="Disordered" evidence="1">
    <location>
        <begin position="24"/>
        <end position="44"/>
    </location>
</feature>
<dbReference type="InterPro" id="IPR009679">
    <property type="entry name" value="Phage_186_CII-like"/>
</dbReference>
<accession>T0H0C5</accession>
<evidence type="ECO:0000256" key="1">
    <source>
        <dbReference type="SAM" id="MobiDB-lite"/>
    </source>
</evidence>
<dbReference type="RefSeq" id="WP_021235587.1">
    <property type="nucleotide sequence ID" value="NZ_ATHL01000127.1"/>
</dbReference>
<dbReference type="OrthoDB" id="7509824at2"/>
<organism evidence="2 3">
    <name type="scientific">Novosphingobium lindaniclasticum LE124</name>
    <dbReference type="NCBI Taxonomy" id="1096930"/>
    <lineage>
        <taxon>Bacteria</taxon>
        <taxon>Pseudomonadati</taxon>
        <taxon>Pseudomonadota</taxon>
        <taxon>Alphaproteobacteria</taxon>
        <taxon>Sphingomonadales</taxon>
        <taxon>Sphingomonadaceae</taxon>
        <taxon>Novosphingobium</taxon>
    </lineage>
</organism>
<dbReference type="Pfam" id="PF06892">
    <property type="entry name" value="Phage_CP76"/>
    <property type="match status" value="1"/>
</dbReference>
<name>T0H0C5_9SPHN</name>
<proteinExistence type="predicted"/>